<dbReference type="Gene3D" id="1.10.287.410">
    <property type="match status" value="1"/>
</dbReference>
<evidence type="ECO:0000313" key="8">
    <source>
        <dbReference type="EMBL" id="KAF7784868.1"/>
    </source>
</evidence>
<evidence type="ECO:0000256" key="5">
    <source>
        <dbReference type="ARBA" id="ARBA00022801"/>
    </source>
</evidence>
<protein>
    <recommendedName>
        <fullName evidence="7">Carboxypeptidase</fullName>
        <ecNumber evidence="7">3.4.16.-</ecNumber>
    </recommendedName>
</protein>
<dbReference type="PROSITE" id="PS00560">
    <property type="entry name" value="CARBOXYPEPT_SER_HIS"/>
    <property type="match status" value="1"/>
</dbReference>
<dbReference type="EMBL" id="JABXXO010000001">
    <property type="protein sequence ID" value="KAF7784868.1"/>
    <property type="molecule type" value="Genomic_DNA"/>
</dbReference>
<feature type="signal peptide" evidence="7">
    <location>
        <begin position="1"/>
        <end position="20"/>
    </location>
</feature>
<dbReference type="InterPro" id="IPR018202">
    <property type="entry name" value="Ser_caboxypep_ser_AS"/>
</dbReference>
<accession>A0A8H7KLC1</accession>
<sequence length="532" mass="59877">MLLLSAPIAAALFALPCVVANQFPFLHQTSPEVSLNFSSGRNDAGVHSPQYSSLSALPEKEWAVLSHPLHPKHSVRIKKTNICNDTANGYTGYIDFGARHLFFYFFESRNDPDTDDVIFWTNGGPGGSSASGLFFELGPCRIINEDGPKFHPESWNTNANIFFIDQPIGVGFSYAEFGETVVTTEDAAIDVAAFVSIFFDNFSQFKGRSFHMAGESYGGRYLPIFASAVYDQNEVRIGAGLPPINLTSVMIGNGLTDTTRMILSYYDYQCTHTSVEPFVDISSCIRMKGMVDRCEKWMRKACLDHFDLIDCTAAYDHCGSVYSTPFYLTGRNPYDVRQPCHGELTDTICYPQTTHIRDFLNDPTNRAMLGVDKDFKGKWAVYSPLVNSQFETAGDYLHTTTDYVAALLERDIRVLIYVGTSDWICNHIGNERWTLAMDWSGKKEFVEAEKREWFVDGKKAGLTRSAKGFTYATVDGAGHMVPYDKPKEALLMFDLEEQRPKDVGAEIRFKQSIEQNQCFLPCFPDYIFKLIR</sequence>
<organism evidence="8 9">
    <name type="scientific">Agaricus bisporus var. burnettii</name>
    <dbReference type="NCBI Taxonomy" id="192524"/>
    <lineage>
        <taxon>Eukaryota</taxon>
        <taxon>Fungi</taxon>
        <taxon>Dikarya</taxon>
        <taxon>Basidiomycota</taxon>
        <taxon>Agaricomycotina</taxon>
        <taxon>Agaricomycetes</taxon>
        <taxon>Agaricomycetidae</taxon>
        <taxon>Agaricales</taxon>
        <taxon>Agaricineae</taxon>
        <taxon>Agaricaceae</taxon>
        <taxon>Agaricus</taxon>
    </lineage>
</organism>
<keyword evidence="5 7" id="KW-0378">Hydrolase</keyword>
<feature type="chain" id="PRO_5034852558" description="Carboxypeptidase" evidence="7">
    <location>
        <begin position="21"/>
        <end position="532"/>
    </location>
</feature>
<keyword evidence="3 7" id="KW-0645">Protease</keyword>
<dbReference type="GO" id="GO:0000324">
    <property type="term" value="C:fungal-type vacuole"/>
    <property type="evidence" value="ECO:0007669"/>
    <property type="project" value="TreeGrafter"/>
</dbReference>
<evidence type="ECO:0000313" key="9">
    <source>
        <dbReference type="Proteomes" id="UP000629468"/>
    </source>
</evidence>
<keyword evidence="2 7" id="KW-0121">Carboxypeptidase</keyword>
<dbReference type="InterPro" id="IPR001563">
    <property type="entry name" value="Peptidase_S10"/>
</dbReference>
<gene>
    <name evidence="8" type="ORF">Agabi119p4_1033</name>
</gene>
<dbReference type="GO" id="GO:0006508">
    <property type="term" value="P:proteolysis"/>
    <property type="evidence" value="ECO:0007669"/>
    <property type="project" value="UniProtKB-KW"/>
</dbReference>
<evidence type="ECO:0000256" key="3">
    <source>
        <dbReference type="ARBA" id="ARBA00022670"/>
    </source>
</evidence>
<comment type="similarity">
    <text evidence="1 7">Belongs to the peptidase S10 family.</text>
</comment>
<dbReference type="Proteomes" id="UP000629468">
    <property type="component" value="Unassembled WGS sequence"/>
</dbReference>
<dbReference type="GO" id="GO:0004185">
    <property type="term" value="F:serine-type carboxypeptidase activity"/>
    <property type="evidence" value="ECO:0007669"/>
    <property type="project" value="UniProtKB-UniRule"/>
</dbReference>
<dbReference type="Pfam" id="PF00450">
    <property type="entry name" value="Peptidase_S10"/>
    <property type="match status" value="1"/>
</dbReference>
<evidence type="ECO:0000256" key="6">
    <source>
        <dbReference type="ARBA" id="ARBA00023180"/>
    </source>
</evidence>
<keyword evidence="6" id="KW-0325">Glycoprotein</keyword>
<name>A0A8H7KLC1_AGABI</name>
<dbReference type="InterPro" id="IPR029058">
    <property type="entry name" value="AB_hydrolase_fold"/>
</dbReference>
<dbReference type="EC" id="3.4.16.-" evidence="7"/>
<proteinExistence type="inferred from homology"/>
<evidence type="ECO:0000256" key="4">
    <source>
        <dbReference type="ARBA" id="ARBA00022729"/>
    </source>
</evidence>
<evidence type="ECO:0000256" key="1">
    <source>
        <dbReference type="ARBA" id="ARBA00009431"/>
    </source>
</evidence>
<dbReference type="PROSITE" id="PS00131">
    <property type="entry name" value="CARBOXYPEPT_SER_SER"/>
    <property type="match status" value="1"/>
</dbReference>
<evidence type="ECO:0000256" key="2">
    <source>
        <dbReference type="ARBA" id="ARBA00022645"/>
    </source>
</evidence>
<dbReference type="SUPFAM" id="SSF53474">
    <property type="entry name" value="alpha/beta-Hydrolases"/>
    <property type="match status" value="1"/>
</dbReference>
<dbReference type="PANTHER" id="PTHR11802">
    <property type="entry name" value="SERINE PROTEASE FAMILY S10 SERINE CARBOXYPEPTIDASE"/>
    <property type="match status" value="1"/>
</dbReference>
<dbReference type="Gene3D" id="3.40.50.1820">
    <property type="entry name" value="alpha/beta hydrolase"/>
    <property type="match status" value="1"/>
</dbReference>
<dbReference type="AlphaFoldDB" id="A0A8H7KLC1"/>
<dbReference type="InterPro" id="IPR033124">
    <property type="entry name" value="Ser_caboxypep_his_AS"/>
</dbReference>
<evidence type="ECO:0000256" key="7">
    <source>
        <dbReference type="RuleBase" id="RU361156"/>
    </source>
</evidence>
<comment type="caution">
    <text evidence="8">The sequence shown here is derived from an EMBL/GenBank/DDBJ whole genome shotgun (WGS) entry which is preliminary data.</text>
</comment>
<reference evidence="8 9" key="1">
    <citation type="journal article" name="Sci. Rep.">
        <title>Telomere-to-telomere assembled and centromere annotated genomes of the two main subspecies of the button mushroom Agaricus bisporus reveal especially polymorphic chromosome ends.</title>
        <authorList>
            <person name="Sonnenberg A.S.M."/>
            <person name="Sedaghat-Telgerd N."/>
            <person name="Lavrijssen B."/>
            <person name="Ohm R.A."/>
            <person name="Hendrickx P.M."/>
            <person name="Scholtmeijer K."/>
            <person name="Baars J.J.P."/>
            <person name="van Peer A."/>
        </authorList>
    </citation>
    <scope>NUCLEOTIDE SEQUENCE [LARGE SCALE GENOMIC DNA]</scope>
    <source>
        <strain evidence="8 9">H119_p4</strain>
    </source>
</reference>
<dbReference type="PANTHER" id="PTHR11802:SF113">
    <property type="entry name" value="SERINE CARBOXYPEPTIDASE CTSA-4.1"/>
    <property type="match status" value="1"/>
</dbReference>
<dbReference type="PRINTS" id="PR00724">
    <property type="entry name" value="CRBOXYPTASEC"/>
</dbReference>
<keyword evidence="4 7" id="KW-0732">Signal</keyword>